<evidence type="ECO:0000256" key="2">
    <source>
        <dbReference type="ARBA" id="ARBA00022723"/>
    </source>
</evidence>
<protein>
    <recommendedName>
        <fullName evidence="4">Iron-sulfur cluster assembly protein CyaY</fullName>
    </recommendedName>
</protein>
<proteinExistence type="inferred from homology"/>
<evidence type="ECO:0000313" key="5">
    <source>
        <dbReference type="EMBL" id="ASK78174.1"/>
    </source>
</evidence>
<dbReference type="GO" id="GO:0016226">
    <property type="term" value="P:iron-sulfur cluster assembly"/>
    <property type="evidence" value="ECO:0007669"/>
    <property type="project" value="UniProtKB-UniRule"/>
</dbReference>
<evidence type="ECO:0000256" key="4">
    <source>
        <dbReference type="HAMAP-Rule" id="MF_00142"/>
    </source>
</evidence>
<name>A0A220VCQ7_9GAMM</name>
<dbReference type="Proteomes" id="UP000242175">
    <property type="component" value="Chromosome large"/>
</dbReference>
<evidence type="ECO:0000256" key="3">
    <source>
        <dbReference type="ARBA" id="ARBA00023004"/>
    </source>
</evidence>
<sequence>MDNTTYLNLAEKAFEQIIELIESINDDVEYEINGNILSLEFESGYEIIINKQEAMKEIWLASTKGGFHFAFTDGHWYSSKDSIDLLTKIREELKNN</sequence>
<dbReference type="Pfam" id="PF01491">
    <property type="entry name" value="Frataxin_Cyay"/>
    <property type="match status" value="1"/>
</dbReference>
<keyword evidence="2 4" id="KW-0479">Metal-binding</keyword>
<dbReference type="HAMAP" id="MF_00142">
    <property type="entry name" value="CyaY"/>
    <property type="match status" value="1"/>
</dbReference>
<dbReference type="InterPro" id="IPR002908">
    <property type="entry name" value="Frataxin/CyaY"/>
</dbReference>
<dbReference type="NCBIfam" id="TIGR03421">
    <property type="entry name" value="FeS_CyaY"/>
    <property type="match status" value="1"/>
</dbReference>
<dbReference type="InterPro" id="IPR020895">
    <property type="entry name" value="Frataxin_CS"/>
</dbReference>
<dbReference type="RefSeq" id="WP_089073083.1">
    <property type="nucleotide sequence ID" value="NZ_CBCSAM010000010.1"/>
</dbReference>
<accession>A0A220VCQ7</accession>
<dbReference type="GO" id="GO:0008199">
    <property type="term" value="F:ferric iron binding"/>
    <property type="evidence" value="ECO:0007669"/>
    <property type="project" value="InterPro"/>
</dbReference>
<organism evidence="5 6">
    <name type="scientific">Paraphotobacterium marinum</name>
    <dbReference type="NCBI Taxonomy" id="1755811"/>
    <lineage>
        <taxon>Bacteria</taxon>
        <taxon>Pseudomonadati</taxon>
        <taxon>Pseudomonadota</taxon>
        <taxon>Gammaproteobacteria</taxon>
        <taxon>Vibrionales</taxon>
        <taxon>Vibrionaceae</taxon>
        <taxon>Paraphotobacterium</taxon>
    </lineage>
</organism>
<dbReference type="EMBL" id="CP022355">
    <property type="protein sequence ID" value="ASK78174.1"/>
    <property type="molecule type" value="Genomic_DNA"/>
</dbReference>
<dbReference type="OrthoDB" id="285675at2"/>
<keyword evidence="3 4" id="KW-0408">Iron</keyword>
<comment type="similarity">
    <text evidence="1 4">Belongs to the frataxin family.</text>
</comment>
<dbReference type="GO" id="GO:0008198">
    <property type="term" value="F:ferrous iron binding"/>
    <property type="evidence" value="ECO:0007669"/>
    <property type="project" value="TreeGrafter"/>
</dbReference>
<keyword evidence="6" id="KW-1185">Reference proteome</keyword>
<dbReference type="KEGG" id="pmai:CF386_03560"/>
<dbReference type="InterPro" id="IPR047584">
    <property type="entry name" value="CyaY"/>
</dbReference>
<dbReference type="SMART" id="SM01219">
    <property type="entry name" value="Frataxin_Cyay"/>
    <property type="match status" value="1"/>
</dbReference>
<reference evidence="5 6" key="1">
    <citation type="journal article" date="2016" name="Int. J. Syst. Evol. Microbiol.">
        <title>Paraphotobacterium marinum gen. nov., sp. nov., a member of the family Vibrionaceae, isolated from surface seawater.</title>
        <authorList>
            <person name="Huang Z."/>
            <person name="Dong C."/>
            <person name="Shao Z."/>
        </authorList>
    </citation>
    <scope>NUCLEOTIDE SEQUENCE [LARGE SCALE GENOMIC DNA]</scope>
    <source>
        <strain evidence="5 6">NSCS20N07D</strain>
    </source>
</reference>
<dbReference type="AlphaFoldDB" id="A0A220VCQ7"/>
<dbReference type="PROSITE" id="PS50810">
    <property type="entry name" value="FRATAXIN_2"/>
    <property type="match status" value="1"/>
</dbReference>
<dbReference type="InterPro" id="IPR036524">
    <property type="entry name" value="Frataxin/CyaY_sf"/>
</dbReference>
<gene>
    <name evidence="4" type="primary">cyaY</name>
    <name evidence="5" type="ORF">CF386_03560</name>
</gene>
<dbReference type="PANTHER" id="PTHR16821:SF2">
    <property type="entry name" value="FRATAXIN, MITOCHONDRIAL"/>
    <property type="match status" value="1"/>
</dbReference>
<dbReference type="SUPFAM" id="SSF55387">
    <property type="entry name" value="Frataxin/Nqo15-like"/>
    <property type="match status" value="1"/>
</dbReference>
<dbReference type="PANTHER" id="PTHR16821">
    <property type="entry name" value="FRATAXIN"/>
    <property type="match status" value="1"/>
</dbReference>
<dbReference type="PROSITE" id="PS01344">
    <property type="entry name" value="FRATAXIN_1"/>
    <property type="match status" value="1"/>
</dbReference>
<dbReference type="GO" id="GO:0005829">
    <property type="term" value="C:cytosol"/>
    <property type="evidence" value="ECO:0007669"/>
    <property type="project" value="TreeGrafter"/>
</dbReference>
<comment type="function">
    <text evidence="4">Involved in iron-sulfur (Fe-S) cluster assembly. May act as a regulator of Fe-S biogenesis.</text>
</comment>
<evidence type="ECO:0000313" key="6">
    <source>
        <dbReference type="Proteomes" id="UP000242175"/>
    </source>
</evidence>
<dbReference type="Gene3D" id="3.30.920.10">
    <property type="entry name" value="Frataxin/CyaY"/>
    <property type="match status" value="1"/>
</dbReference>
<evidence type="ECO:0000256" key="1">
    <source>
        <dbReference type="ARBA" id="ARBA00008183"/>
    </source>
</evidence>